<keyword evidence="1" id="KW-0472">Membrane</keyword>
<evidence type="ECO:0000256" key="1">
    <source>
        <dbReference type="SAM" id="Phobius"/>
    </source>
</evidence>
<accession>A0A2M7T992</accession>
<feature type="transmembrane region" description="Helical" evidence="1">
    <location>
        <begin position="218"/>
        <end position="240"/>
    </location>
</feature>
<gene>
    <name evidence="2" type="ORF">COY37_03190</name>
</gene>
<keyword evidence="1" id="KW-1133">Transmembrane helix</keyword>
<dbReference type="EMBL" id="PFNG01000076">
    <property type="protein sequence ID" value="PIZ40906.1"/>
    <property type="molecule type" value="Genomic_DNA"/>
</dbReference>
<evidence type="ECO:0000313" key="3">
    <source>
        <dbReference type="Proteomes" id="UP000230956"/>
    </source>
</evidence>
<keyword evidence="1" id="KW-0812">Transmembrane</keyword>
<protein>
    <submittedName>
        <fullName evidence="2">Uncharacterized protein</fullName>
    </submittedName>
</protein>
<dbReference type="Proteomes" id="UP000230956">
    <property type="component" value="Unassembled WGS sequence"/>
</dbReference>
<feature type="transmembrane region" description="Helical" evidence="1">
    <location>
        <begin position="117"/>
        <end position="138"/>
    </location>
</feature>
<feature type="transmembrane region" description="Helical" evidence="1">
    <location>
        <begin position="150"/>
        <end position="169"/>
    </location>
</feature>
<sequence length="383" mass="43104">MRYKEKSKTGFKSYSLVEARCQAILDARVGSPTSASGEPVQHQRDVRYLVEISHARLGQELVDKMSSLRSDIGILRQEKPRLKEKLVYANRTLDAACDRYAKAEDALLELDKPQIPLALAWVVTIALSMAEIPLNSFIFSLFGGTKTDTLIMASGICFAIPLFSHLAGIEARENSRLGGKFWQLLVILFVFLAGVSYLRGLMMEGMGTQEVLGVHVSWVLPGIMFLAANLLIVGVSYWASYASHVKESRKNRNIRDAFKRASAGLTIARRERDSDETELSKATRRIETVGDELRKICDDVRAKAEEHCAYGKHLVSIYRRTNIRWRKDGEKVIESFKDEPDFTVSESLNRALNEAYALVTKLEMQRDYGTDDLEKILRDAGGF</sequence>
<proteinExistence type="predicted"/>
<organism evidence="2 3">
    <name type="scientific">Candidatus Aquicultor secundus</name>
    <dbReference type="NCBI Taxonomy" id="1973895"/>
    <lineage>
        <taxon>Bacteria</taxon>
        <taxon>Bacillati</taxon>
        <taxon>Actinomycetota</taxon>
        <taxon>Candidatus Aquicultoria</taxon>
        <taxon>Candidatus Aquicultorales</taxon>
        <taxon>Candidatus Aquicultoraceae</taxon>
        <taxon>Candidatus Aquicultor</taxon>
    </lineage>
</organism>
<feature type="transmembrane region" description="Helical" evidence="1">
    <location>
        <begin position="181"/>
        <end position="198"/>
    </location>
</feature>
<name>A0A2M7T992_9ACTN</name>
<reference evidence="3" key="1">
    <citation type="submission" date="2017-09" db="EMBL/GenBank/DDBJ databases">
        <title>Depth-based differentiation of microbial function through sediment-hosted aquifers and enrichment of novel symbionts in the deep terrestrial subsurface.</title>
        <authorList>
            <person name="Probst A.J."/>
            <person name="Ladd B."/>
            <person name="Jarett J.K."/>
            <person name="Geller-Mcgrath D.E."/>
            <person name="Sieber C.M.K."/>
            <person name="Emerson J.B."/>
            <person name="Anantharaman K."/>
            <person name="Thomas B.C."/>
            <person name="Malmstrom R."/>
            <person name="Stieglmeier M."/>
            <person name="Klingl A."/>
            <person name="Woyke T."/>
            <person name="Ryan C.M."/>
            <person name="Banfield J.F."/>
        </authorList>
    </citation>
    <scope>NUCLEOTIDE SEQUENCE [LARGE SCALE GENOMIC DNA]</scope>
</reference>
<dbReference type="RefSeq" id="WP_286679305.1">
    <property type="nucleotide sequence ID" value="NZ_MNXI01000142.1"/>
</dbReference>
<evidence type="ECO:0000313" key="2">
    <source>
        <dbReference type="EMBL" id="PIZ40906.1"/>
    </source>
</evidence>
<dbReference type="AlphaFoldDB" id="A0A2M7T992"/>
<comment type="caution">
    <text evidence="2">The sequence shown here is derived from an EMBL/GenBank/DDBJ whole genome shotgun (WGS) entry which is preliminary data.</text>
</comment>